<organism evidence="1">
    <name type="scientific">Herbaspirillum huttiense subsp. nephrolepidis</name>
    <dbReference type="NCBI Taxonomy" id="3075126"/>
    <lineage>
        <taxon>Bacteria</taxon>
        <taxon>Pseudomonadati</taxon>
        <taxon>Pseudomonadota</taxon>
        <taxon>Betaproteobacteria</taxon>
        <taxon>Burkholderiales</taxon>
        <taxon>Oxalobacteraceae</taxon>
        <taxon>Herbaspirillum</taxon>
    </lineage>
</organism>
<comment type="caution">
    <text evidence="1">The sequence shown here is derived from an EMBL/GenBank/DDBJ whole genome shotgun (WGS) entry which is preliminary data.</text>
</comment>
<evidence type="ECO:0000313" key="1">
    <source>
        <dbReference type="EMBL" id="MDT0337117.1"/>
    </source>
</evidence>
<gene>
    <name evidence="1" type="ORF">RJN63_09785</name>
</gene>
<dbReference type="Gene3D" id="3.10.129.10">
    <property type="entry name" value="Hotdog Thioesterase"/>
    <property type="match status" value="1"/>
</dbReference>
<sequence>MSSLPHSIPPVEQLLPHAAPMILIDRVVAVSEDQLQAELEIRPESLFHNGTGVGAWVGIEYMAQSIAAWAGYQERIKGGHAKIGFLLGARRYGCSVPEFATGMRLGVSVQLLLQAENGLGSFECRLTDLATQQELAQATVSVFQPHDATHYLQEGMA</sequence>
<protein>
    <submittedName>
        <fullName evidence="1">Hotdog family protein</fullName>
    </submittedName>
</protein>
<dbReference type="RefSeq" id="WP_259433086.1">
    <property type="nucleotide sequence ID" value="NZ_JAVLSM010000009.1"/>
</dbReference>
<dbReference type="PIRSF" id="PIRSF020565">
    <property type="entry name" value="3Ho_Ac_ACP_DH_prd"/>
    <property type="match status" value="1"/>
</dbReference>
<accession>A0AAE4G987</accession>
<dbReference type="AlphaFoldDB" id="A0AAE4G987"/>
<dbReference type="SUPFAM" id="SSF54637">
    <property type="entry name" value="Thioesterase/thiol ester dehydrase-isomerase"/>
    <property type="match status" value="1"/>
</dbReference>
<dbReference type="Pfam" id="PF22817">
    <property type="entry name" value="ApeP-like"/>
    <property type="match status" value="1"/>
</dbReference>
<proteinExistence type="predicted"/>
<name>A0AAE4G987_9BURK</name>
<dbReference type="InterPro" id="IPR029069">
    <property type="entry name" value="HotDog_dom_sf"/>
</dbReference>
<reference evidence="1" key="1">
    <citation type="submission" date="2023-02" db="EMBL/GenBank/DDBJ databases">
        <title>Description of Herbaspirillum huttiense subsp. nephrolepsisexaltata and Herbaspirillum huttiense subsp. lycopersicon.</title>
        <authorList>
            <person name="Poudel M."/>
            <person name="Sharma A."/>
            <person name="Goss E."/>
            <person name="Tapia J.H."/>
            <person name="Harmon C.M."/>
            <person name="Jones J.B."/>
        </authorList>
    </citation>
    <scope>NUCLEOTIDE SEQUENCE</scope>
    <source>
        <strain evidence="1">NC40101</strain>
    </source>
</reference>
<dbReference type="CDD" id="cd01289">
    <property type="entry name" value="FabA_like"/>
    <property type="match status" value="1"/>
</dbReference>
<dbReference type="InterPro" id="IPR016776">
    <property type="entry name" value="ApeP-like_dehydratase"/>
</dbReference>
<dbReference type="EMBL" id="JAVRAA010000004">
    <property type="protein sequence ID" value="MDT0337117.1"/>
    <property type="molecule type" value="Genomic_DNA"/>
</dbReference>